<dbReference type="SUPFAM" id="SSF56672">
    <property type="entry name" value="DNA/RNA polymerases"/>
    <property type="match status" value="1"/>
</dbReference>
<evidence type="ECO:0000256" key="6">
    <source>
        <dbReference type="ARBA" id="ARBA00022695"/>
    </source>
</evidence>
<comment type="catalytic activity">
    <reaction evidence="14 15">
        <text>DNA(n) + a 2'-deoxyribonucleoside 5'-triphosphate = DNA(n+1) + diphosphate</text>
        <dbReference type="Rhea" id="RHEA:22508"/>
        <dbReference type="Rhea" id="RHEA-COMP:17339"/>
        <dbReference type="Rhea" id="RHEA-COMP:17340"/>
        <dbReference type="ChEBI" id="CHEBI:33019"/>
        <dbReference type="ChEBI" id="CHEBI:61560"/>
        <dbReference type="ChEBI" id="CHEBI:173112"/>
        <dbReference type="EC" id="2.7.7.7"/>
    </reaction>
</comment>
<dbReference type="Gene3D" id="3.30.1490.100">
    <property type="entry name" value="DNA polymerase, Y-family, little finger domain"/>
    <property type="match status" value="1"/>
</dbReference>
<dbReference type="PANTHER" id="PTHR11076">
    <property type="entry name" value="DNA REPAIR POLYMERASE UMUC / TRANSFERASE FAMILY MEMBER"/>
    <property type="match status" value="1"/>
</dbReference>
<keyword evidence="12 15" id="KW-0238">DNA-binding</keyword>
<keyword evidence="6 15" id="KW-0548">Nucleotidyltransferase</keyword>
<dbReference type="Proteomes" id="UP000182737">
    <property type="component" value="Unassembled WGS sequence"/>
</dbReference>
<proteinExistence type="inferred from homology"/>
<evidence type="ECO:0000256" key="12">
    <source>
        <dbReference type="ARBA" id="ARBA00023125"/>
    </source>
</evidence>
<evidence type="ECO:0000259" key="16">
    <source>
        <dbReference type="PROSITE" id="PS50173"/>
    </source>
</evidence>
<evidence type="ECO:0000256" key="5">
    <source>
        <dbReference type="ARBA" id="ARBA00022679"/>
    </source>
</evidence>
<dbReference type="EMBL" id="FORI01000002">
    <property type="protein sequence ID" value="SFI50421.1"/>
    <property type="molecule type" value="Genomic_DNA"/>
</dbReference>
<sequence>MDKITHWYLHVDLDAFFASVEQLDNPDLRGKPVIVGGKPEDRRSVVSTASYEARAFGVHSAMPTFQAYKLCPQGIFVHGRMHRYAELSHQIMNIFRDYSPDVDQMSIDEAFIDLTGTEKLFGPPEETARAIKARVKKETGLTVSVGLATTKYLAKICSGLSKPDGFYQIKAGTEETFMLNLPLNKVWGLGPKSLELIKKKGFNSTRDIYEKDYDTLEFLFGKNMATFLYNVVRGIEKESFSRESKTHSISAETTFPFDLTDIYTIETELLELAHGVFFRLLKEESFSRTAFVKIRYEDFSTSTVQETVERNIITLDSYFEIIKRLFEKRYENGRGIRLLGLGFENVVKEEKPYQQELFSTNNDEKKQAVEKAILNLSKKHPEIKVSKARTLKAVLFAALIGWAPAQLKAQENTLPPSEDEEPPVYLFDYDINDKNHVDFSASGLWKMEFTSGVDITFGNYTETAASPTLPVFKQETDISALLTLNRHWYFEAAFADEFTRNTFAFGYKGEGLVRHFRMANRGITMAEGYSAEHFGYALRGGSNQAPGLSLQLVSPSEKIQADFLVRYDMTETKSEIYYGMNKVSDIKIRAEDFAYGREFHFPQEASQRFSEINAVYVEDSAGSYTDARSRKYRKLRSDEYAVVKSTATASAEPRLFIAREAGGGKTSSGDIPSILVTFNFPQGAAQVITAAGAWNNDTTFLGKIQKELGVDGKYNINEYSYELLTTLEGEPALIIQNYEGFSPFLCPSVYDVGSKKEADYLVIADESEMPVSKYKAFEADETYTQLYENFFATNQNYVRISNTEYTQSVYPFAQDCPEIYLGHPQKTDLAIRARTYSPVTELIVSKKAAAGTVQVYKNGILLTGTTFNENTGVIELNTSVSDTDQLLITWQEETSDITQGAVAAAAGLNITFLPELYGDVSVTARIPVNQNNDFIQNGSQKNRFAALSTGLTFEKAGFKIIDKAAVSLLNDNTAEGLLIYCWQDLWDDYQKEKESSPDSKIQPPEKKASVSFYEQDFSPYNKISVEVEFINENQSTFTSPLILSFDQDTGTANKGEQAINLEIKNLSFITQKESTHTITILTDGSQVLFDDSALSENEYALTINSEIIPSRLTLKLSENSNLTQQAIIKKLTFNEAQNYGTVRNYTAAEYKKDGPLVQINDFALIKDLFISAESDQGSGNLAKPEPFVSAKSQGKITLSAVQFAGDAAIQNTLNSFDLSEAGHSVKTDDSVLLFKIISAQDSYRYKPSYSELRKENAFGLNLGPVKVPFKAGFKTSASKVLYSAKQNAEINAGYTQKIFDGEAGLNAKLTVSQKYIPADSFDYNYAEGWLNISDLEFSTGKEEAQNRNQLWSYSLNGTIPFNTKNNIITLKPKLTYELSDDYKINNSENENSPVITDKEFLQLLLPFTSDKKAISFEISRTGGGTTNTATGGDYKTDADKLYTLQNDRDWFYTSIPFYELFDQNLKNTITPASGYAAKYEGIFKRSLYNSIKDLYVPSSLSLALTREIKAQPPLSDLYQIKLVVTNNSVNNFGSNSSRKYFTWFKQEELSTSLTTIMKIPAEEPDNFKLNIQTYAQLLLFITDKSVITEQLDFAIDNSANWNARNTIAWSRPSPTSLITSLVYIVVPAAKSTDFAISRKDSLTVEVGKIEAELQQKYSYNHTLGIDFLEYYNVNAGLGGTLILNQKKANKINLNFSIGAKAEF</sequence>
<dbReference type="HAMAP" id="MF_01113">
    <property type="entry name" value="DNApol_IV"/>
    <property type="match status" value="1"/>
</dbReference>
<feature type="binding site" evidence="15">
    <location>
        <position position="108"/>
    </location>
    <ligand>
        <name>Mg(2+)</name>
        <dbReference type="ChEBI" id="CHEBI:18420"/>
    </ligand>
</feature>
<name>A0A1I3IR35_9SPIR</name>
<evidence type="ECO:0000256" key="15">
    <source>
        <dbReference type="HAMAP-Rule" id="MF_01113"/>
    </source>
</evidence>
<evidence type="ECO:0000313" key="17">
    <source>
        <dbReference type="EMBL" id="SFI50421.1"/>
    </source>
</evidence>
<dbReference type="InterPro" id="IPR022880">
    <property type="entry name" value="DNApol_IV"/>
</dbReference>
<feature type="binding site" evidence="15">
    <location>
        <position position="12"/>
    </location>
    <ligand>
        <name>Mg(2+)</name>
        <dbReference type="ChEBI" id="CHEBI:18420"/>
    </ligand>
</feature>
<reference evidence="18" key="1">
    <citation type="submission" date="2016-10" db="EMBL/GenBank/DDBJ databases">
        <authorList>
            <person name="Varghese N."/>
            <person name="Submissions S."/>
        </authorList>
    </citation>
    <scope>NUCLEOTIDE SEQUENCE [LARGE SCALE GENOMIC DNA]</scope>
    <source>
        <strain evidence="18">XBD1002</strain>
    </source>
</reference>
<keyword evidence="7 15" id="KW-0235">DNA replication</keyword>
<dbReference type="InterPro" id="IPR050116">
    <property type="entry name" value="DNA_polymerase-Y"/>
</dbReference>
<dbReference type="GO" id="GO:0006281">
    <property type="term" value="P:DNA repair"/>
    <property type="evidence" value="ECO:0007669"/>
    <property type="project" value="UniProtKB-UniRule"/>
</dbReference>
<dbReference type="SUPFAM" id="SSF100879">
    <property type="entry name" value="Lesion bypass DNA polymerase (Y-family), little finger domain"/>
    <property type="match status" value="1"/>
</dbReference>
<dbReference type="Gene3D" id="3.40.1170.60">
    <property type="match status" value="1"/>
</dbReference>
<keyword evidence="18" id="KW-1185">Reference proteome</keyword>
<keyword evidence="5 15" id="KW-0808">Transferase</keyword>
<dbReference type="GO" id="GO:0042276">
    <property type="term" value="P:error-prone translesion synthesis"/>
    <property type="evidence" value="ECO:0007669"/>
    <property type="project" value="TreeGrafter"/>
</dbReference>
<evidence type="ECO:0000256" key="2">
    <source>
        <dbReference type="ARBA" id="ARBA00010945"/>
    </source>
</evidence>
<comment type="subcellular location">
    <subcellularLocation>
        <location evidence="1 15">Cytoplasm</location>
    </subcellularLocation>
</comment>
<dbReference type="InterPro" id="IPR043502">
    <property type="entry name" value="DNA/RNA_pol_sf"/>
</dbReference>
<evidence type="ECO:0000256" key="14">
    <source>
        <dbReference type="ARBA" id="ARBA00049244"/>
    </source>
</evidence>
<dbReference type="GO" id="GO:0003684">
    <property type="term" value="F:damaged DNA binding"/>
    <property type="evidence" value="ECO:0007669"/>
    <property type="project" value="InterPro"/>
</dbReference>
<dbReference type="GO" id="GO:0006261">
    <property type="term" value="P:DNA-templated DNA replication"/>
    <property type="evidence" value="ECO:0007669"/>
    <property type="project" value="UniProtKB-UniRule"/>
</dbReference>
<dbReference type="GO" id="GO:0003887">
    <property type="term" value="F:DNA-directed DNA polymerase activity"/>
    <property type="evidence" value="ECO:0007669"/>
    <property type="project" value="UniProtKB-UniRule"/>
</dbReference>
<dbReference type="RefSeq" id="WP_074930419.1">
    <property type="nucleotide sequence ID" value="NZ_FORI01000002.1"/>
</dbReference>
<evidence type="ECO:0000256" key="10">
    <source>
        <dbReference type="ARBA" id="ARBA00022842"/>
    </source>
</evidence>
<evidence type="ECO:0000256" key="8">
    <source>
        <dbReference type="ARBA" id="ARBA00022723"/>
    </source>
</evidence>
<dbReference type="GO" id="GO:0000287">
    <property type="term" value="F:magnesium ion binding"/>
    <property type="evidence" value="ECO:0007669"/>
    <property type="project" value="UniProtKB-UniRule"/>
</dbReference>
<evidence type="ECO:0000256" key="4">
    <source>
        <dbReference type="ARBA" id="ARBA00022490"/>
    </source>
</evidence>
<keyword evidence="8 15" id="KW-0479">Metal-binding</keyword>
<keyword evidence="11 15" id="KW-0239">DNA-directed DNA polymerase</keyword>
<dbReference type="InterPro" id="IPR036775">
    <property type="entry name" value="DNA_pol_Y-fam_lit_finger_sf"/>
</dbReference>
<dbReference type="GO" id="GO:0005829">
    <property type="term" value="C:cytosol"/>
    <property type="evidence" value="ECO:0007669"/>
    <property type="project" value="TreeGrafter"/>
</dbReference>
<evidence type="ECO:0000256" key="3">
    <source>
        <dbReference type="ARBA" id="ARBA00022457"/>
    </source>
</evidence>
<dbReference type="CDD" id="cd03586">
    <property type="entry name" value="PolY_Pol_IV_kappa"/>
    <property type="match status" value="1"/>
</dbReference>
<keyword evidence="9 15" id="KW-0227">DNA damage</keyword>
<dbReference type="InterPro" id="IPR043128">
    <property type="entry name" value="Rev_trsase/Diguanyl_cyclase"/>
</dbReference>
<comment type="cofactor">
    <cofactor evidence="15">
        <name>Mg(2+)</name>
        <dbReference type="ChEBI" id="CHEBI:18420"/>
    </cofactor>
    <text evidence="15">Binds 2 magnesium ions per subunit.</text>
</comment>
<dbReference type="OrthoDB" id="9808813at2"/>
<dbReference type="Pfam" id="PF00817">
    <property type="entry name" value="IMS"/>
    <property type="match status" value="1"/>
</dbReference>
<feature type="site" description="Substrate discrimination" evidence="15">
    <location>
        <position position="17"/>
    </location>
</feature>
<dbReference type="Gene3D" id="3.30.70.270">
    <property type="match status" value="1"/>
</dbReference>
<keyword evidence="4 15" id="KW-0963">Cytoplasm</keyword>
<comment type="similarity">
    <text evidence="2 15">Belongs to the DNA polymerase type-Y family.</text>
</comment>
<dbReference type="NCBIfam" id="NF002677">
    <property type="entry name" value="PRK02406.1"/>
    <property type="match status" value="1"/>
</dbReference>
<dbReference type="Pfam" id="PF11799">
    <property type="entry name" value="IMS_C"/>
    <property type="match status" value="1"/>
</dbReference>
<evidence type="ECO:0000256" key="13">
    <source>
        <dbReference type="ARBA" id="ARBA00023204"/>
    </source>
</evidence>
<keyword evidence="13 15" id="KW-0234">DNA repair</keyword>
<dbReference type="InterPro" id="IPR001126">
    <property type="entry name" value="UmuC"/>
</dbReference>
<dbReference type="EC" id="2.7.7.7" evidence="15"/>
<organism evidence="17 18">
    <name type="scientific">Treponema bryantii</name>
    <dbReference type="NCBI Taxonomy" id="163"/>
    <lineage>
        <taxon>Bacteria</taxon>
        <taxon>Pseudomonadati</taxon>
        <taxon>Spirochaetota</taxon>
        <taxon>Spirochaetia</taxon>
        <taxon>Spirochaetales</taxon>
        <taxon>Treponemataceae</taxon>
        <taxon>Treponema</taxon>
    </lineage>
</organism>
<gene>
    <name evidence="15" type="primary">dinB</name>
    <name evidence="17" type="ORF">SAMN04487775_10282</name>
</gene>
<keyword evidence="3 15" id="KW-0515">Mutator protein</keyword>
<dbReference type="PROSITE" id="PS50173">
    <property type="entry name" value="UMUC"/>
    <property type="match status" value="1"/>
</dbReference>
<dbReference type="GO" id="GO:0009432">
    <property type="term" value="P:SOS response"/>
    <property type="evidence" value="ECO:0007669"/>
    <property type="project" value="TreeGrafter"/>
</dbReference>
<evidence type="ECO:0000256" key="1">
    <source>
        <dbReference type="ARBA" id="ARBA00004496"/>
    </source>
</evidence>
<feature type="domain" description="UmuC" evidence="16">
    <location>
        <begin position="8"/>
        <end position="190"/>
    </location>
</feature>
<evidence type="ECO:0000256" key="7">
    <source>
        <dbReference type="ARBA" id="ARBA00022705"/>
    </source>
</evidence>
<dbReference type="InterPro" id="IPR017961">
    <property type="entry name" value="DNA_pol_Y-fam_little_finger"/>
</dbReference>
<evidence type="ECO:0000313" key="18">
    <source>
        <dbReference type="Proteomes" id="UP000182737"/>
    </source>
</evidence>
<evidence type="ECO:0000256" key="11">
    <source>
        <dbReference type="ARBA" id="ARBA00022932"/>
    </source>
</evidence>
<dbReference type="PANTHER" id="PTHR11076:SF33">
    <property type="entry name" value="DNA POLYMERASE KAPPA"/>
    <property type="match status" value="1"/>
</dbReference>
<comment type="function">
    <text evidence="15">Poorly processive, error-prone DNA polymerase involved in untargeted mutagenesis. Copies undamaged DNA at stalled replication forks, which arise in vivo from mismatched or misaligned primer ends. These misaligned primers can be extended by PolIV. Exhibits no 3'-5' exonuclease (proofreading) activity. May be involved in translesional synthesis, in conjunction with the beta clamp from PolIII.</text>
</comment>
<protein>
    <recommendedName>
        <fullName evidence="15">DNA polymerase IV</fullName>
        <shortName evidence="15">Pol IV</shortName>
        <ecNumber evidence="15">2.7.7.7</ecNumber>
    </recommendedName>
</protein>
<evidence type="ECO:0000256" key="9">
    <source>
        <dbReference type="ARBA" id="ARBA00022763"/>
    </source>
</evidence>
<accession>A0A1I3IR35</accession>
<feature type="active site" evidence="15">
    <location>
        <position position="109"/>
    </location>
</feature>
<comment type="subunit">
    <text evidence="15">Monomer.</text>
</comment>
<dbReference type="FunFam" id="3.40.1170.60:FF:000001">
    <property type="entry name" value="DNA polymerase IV"/>
    <property type="match status" value="1"/>
</dbReference>
<dbReference type="Gene3D" id="1.10.150.20">
    <property type="entry name" value="5' to 3' exonuclease, C-terminal subdomain"/>
    <property type="match status" value="1"/>
</dbReference>
<keyword evidence="10 15" id="KW-0460">Magnesium</keyword>